<keyword evidence="4 11" id="KW-0812">Transmembrane</keyword>
<dbReference type="GO" id="GO:0005743">
    <property type="term" value="C:mitochondrial inner membrane"/>
    <property type="evidence" value="ECO:0007669"/>
    <property type="project" value="UniProtKB-SubCell"/>
</dbReference>
<dbReference type="AlphaFoldDB" id="E4YH51"/>
<keyword evidence="8" id="KW-0496">Mitochondrion</keyword>
<keyword evidence="7 13" id="KW-1133">Transmembrane helix</keyword>
<evidence type="ECO:0000256" key="10">
    <source>
        <dbReference type="ARBA" id="ARBA00036017"/>
    </source>
</evidence>
<dbReference type="InterPro" id="IPR023395">
    <property type="entry name" value="MCP_dom_sf"/>
</dbReference>
<keyword evidence="3 12" id="KW-0813">Transport</keyword>
<evidence type="ECO:0000256" key="3">
    <source>
        <dbReference type="ARBA" id="ARBA00022448"/>
    </source>
</evidence>
<dbReference type="Pfam" id="PF00153">
    <property type="entry name" value="Mito_carr"/>
    <property type="match status" value="4"/>
</dbReference>
<evidence type="ECO:0000256" key="13">
    <source>
        <dbReference type="SAM" id="Phobius"/>
    </source>
</evidence>
<evidence type="ECO:0000256" key="11">
    <source>
        <dbReference type="PROSITE-ProRule" id="PRU00282"/>
    </source>
</evidence>
<evidence type="ECO:0000313" key="14">
    <source>
        <dbReference type="EMBL" id="CBY34825.1"/>
    </source>
</evidence>
<evidence type="ECO:0000256" key="8">
    <source>
        <dbReference type="ARBA" id="ARBA00023128"/>
    </source>
</evidence>
<evidence type="ECO:0000256" key="7">
    <source>
        <dbReference type="ARBA" id="ARBA00022989"/>
    </source>
</evidence>
<evidence type="ECO:0000256" key="4">
    <source>
        <dbReference type="ARBA" id="ARBA00022692"/>
    </source>
</evidence>
<organism evidence="14">
    <name type="scientific">Oikopleura dioica</name>
    <name type="common">Tunicate</name>
    <dbReference type="NCBI Taxonomy" id="34765"/>
    <lineage>
        <taxon>Eukaryota</taxon>
        <taxon>Metazoa</taxon>
        <taxon>Chordata</taxon>
        <taxon>Tunicata</taxon>
        <taxon>Appendicularia</taxon>
        <taxon>Copelata</taxon>
        <taxon>Oikopleuridae</taxon>
        <taxon>Oikopleura</taxon>
    </lineage>
</organism>
<sequence length="338" mass="37483">MRREPRPRLEPKEQMLASMSGATITALTMTPFDVIKVRLQSGRLANGAKPRVIPFCNGLMDHMLCCQDPKECAHSSDPYRPATSKPWYLRAISCPVGESNPFRLMAHLARTEGIGSLWSGLPATMIMAFPATILYFTSYEQFRDIFESLLPETSQKVAPFIGGAAARTLTTLIVSPMEMIRTRMQVDGLSWGATTSLFQQTFRAQGWRTLGIGFSATLLRDVPFSALYFGIYETLKKQLPIESFHTKNIACASCAAAIAGILTLPFDVMKTRQQTMLGSDMSRSPSISSIARLIREESGTRGFFRGFSPRLMKVVPACAIMMGSYEASKRYFSSAKYS</sequence>
<gene>
    <name evidence="14" type="ORF">GSOID_T00024862001</name>
</gene>
<feature type="repeat" description="Solcar" evidence="11">
    <location>
        <begin position="154"/>
        <end position="238"/>
    </location>
</feature>
<dbReference type="GO" id="GO:1990542">
    <property type="term" value="P:mitochondrial transmembrane transport"/>
    <property type="evidence" value="ECO:0007669"/>
    <property type="project" value="InterPro"/>
</dbReference>
<keyword evidence="6" id="KW-0999">Mitochondrion inner membrane</keyword>
<feature type="transmembrane region" description="Helical" evidence="13">
    <location>
        <begin position="113"/>
        <end position="137"/>
    </location>
</feature>
<name>E4YH51_OIKDI</name>
<comment type="similarity">
    <text evidence="2 12">Belongs to the mitochondrial carrier (TC 2.A.29) family.</text>
</comment>
<keyword evidence="5" id="KW-0677">Repeat</keyword>
<evidence type="ECO:0000256" key="1">
    <source>
        <dbReference type="ARBA" id="ARBA00004448"/>
    </source>
</evidence>
<protein>
    <submittedName>
        <fullName evidence="14">Uncharacterized protein</fullName>
    </submittedName>
</protein>
<comment type="catalytic activity">
    <reaction evidence="10">
        <text>glutathione(in) = glutathione(out)</text>
        <dbReference type="Rhea" id="RHEA:74819"/>
        <dbReference type="ChEBI" id="CHEBI:57925"/>
    </reaction>
</comment>
<dbReference type="Proteomes" id="UP000011014">
    <property type="component" value="Unassembled WGS sequence"/>
</dbReference>
<comment type="subcellular location">
    <subcellularLocation>
        <location evidence="1">Mitochondrion inner membrane</location>
        <topology evidence="1">Multi-pass membrane protein</topology>
    </subcellularLocation>
</comment>
<accession>E4YH51</accession>
<dbReference type="SUPFAM" id="SSF103506">
    <property type="entry name" value="Mitochondrial carrier"/>
    <property type="match status" value="1"/>
</dbReference>
<dbReference type="PANTHER" id="PTHR45760:SF2">
    <property type="entry name" value="FI19922P1-RELATED"/>
    <property type="match status" value="1"/>
</dbReference>
<proteinExistence type="inferred from homology"/>
<dbReference type="PROSITE" id="PS50920">
    <property type="entry name" value="SOLCAR"/>
    <property type="match status" value="3"/>
</dbReference>
<evidence type="ECO:0000256" key="12">
    <source>
        <dbReference type="RuleBase" id="RU000488"/>
    </source>
</evidence>
<evidence type="ECO:0000256" key="9">
    <source>
        <dbReference type="ARBA" id="ARBA00023136"/>
    </source>
</evidence>
<evidence type="ECO:0000256" key="2">
    <source>
        <dbReference type="ARBA" id="ARBA00006375"/>
    </source>
</evidence>
<dbReference type="InterPro" id="IPR045315">
    <property type="entry name" value="Mtm1-like"/>
</dbReference>
<evidence type="ECO:0000256" key="6">
    <source>
        <dbReference type="ARBA" id="ARBA00022792"/>
    </source>
</evidence>
<dbReference type="InterPro" id="IPR018108">
    <property type="entry name" value="MCP_transmembrane"/>
</dbReference>
<feature type="repeat" description="Solcar" evidence="11">
    <location>
        <begin position="247"/>
        <end position="331"/>
    </location>
</feature>
<dbReference type="EMBL" id="FN654548">
    <property type="protein sequence ID" value="CBY34825.1"/>
    <property type="molecule type" value="Genomic_DNA"/>
</dbReference>
<keyword evidence="9 11" id="KW-0472">Membrane</keyword>
<feature type="repeat" description="Solcar" evidence="11">
    <location>
        <begin position="12"/>
        <end position="145"/>
    </location>
</feature>
<dbReference type="PANTHER" id="PTHR45760">
    <property type="entry name" value="FI19922P1-RELATED"/>
    <property type="match status" value="1"/>
</dbReference>
<dbReference type="Gene3D" id="1.50.40.10">
    <property type="entry name" value="Mitochondrial carrier domain"/>
    <property type="match status" value="1"/>
</dbReference>
<reference evidence="14" key="1">
    <citation type="journal article" date="2010" name="Science">
        <title>Plasticity of animal genome architecture unmasked by rapid evolution of a pelagic tunicate.</title>
        <authorList>
            <person name="Denoeud F."/>
            <person name="Henriet S."/>
            <person name="Mungpakdee S."/>
            <person name="Aury J.M."/>
            <person name="Da Silva C."/>
            <person name="Brinkmann H."/>
            <person name="Mikhaleva J."/>
            <person name="Olsen L.C."/>
            <person name="Jubin C."/>
            <person name="Canestro C."/>
            <person name="Bouquet J.M."/>
            <person name="Danks G."/>
            <person name="Poulain J."/>
            <person name="Campsteijn C."/>
            <person name="Adamski M."/>
            <person name="Cross I."/>
            <person name="Yadetie F."/>
            <person name="Muffato M."/>
            <person name="Louis A."/>
            <person name="Butcher S."/>
            <person name="Tsagkogeorga G."/>
            <person name="Konrad A."/>
            <person name="Singh S."/>
            <person name="Jensen M.F."/>
            <person name="Cong E.H."/>
            <person name="Eikeseth-Otteraa H."/>
            <person name="Noel B."/>
            <person name="Anthouard V."/>
            <person name="Porcel B.M."/>
            <person name="Kachouri-Lafond R."/>
            <person name="Nishino A."/>
            <person name="Ugolini M."/>
            <person name="Chourrout P."/>
            <person name="Nishida H."/>
            <person name="Aasland R."/>
            <person name="Huzurbazar S."/>
            <person name="Westhof E."/>
            <person name="Delsuc F."/>
            <person name="Lehrach H."/>
            <person name="Reinhardt R."/>
            <person name="Weissenbach J."/>
            <person name="Roy S.W."/>
            <person name="Artiguenave F."/>
            <person name="Postlethwait J.H."/>
            <person name="Manak J.R."/>
            <person name="Thompson E.M."/>
            <person name="Jaillon O."/>
            <person name="Du Pasquier L."/>
            <person name="Boudinot P."/>
            <person name="Liberles D.A."/>
            <person name="Volff J.N."/>
            <person name="Philippe H."/>
            <person name="Lenhard B."/>
            <person name="Roest Crollius H."/>
            <person name="Wincker P."/>
            <person name="Chourrout D."/>
        </authorList>
    </citation>
    <scope>NUCLEOTIDE SEQUENCE [LARGE SCALE GENOMIC DNA]</scope>
</reference>
<evidence type="ECO:0000256" key="5">
    <source>
        <dbReference type="ARBA" id="ARBA00022737"/>
    </source>
</evidence>